<dbReference type="Proteomes" id="UP000008909">
    <property type="component" value="Unassembled WGS sequence"/>
</dbReference>
<comment type="subunit">
    <text evidence="3">Homotetramer.</text>
</comment>
<keyword evidence="5" id="KW-0378">Hydrolase</keyword>
<feature type="non-terminal residue" evidence="11">
    <location>
        <position position="1"/>
    </location>
</feature>
<reference evidence="11" key="1">
    <citation type="journal article" date="2011" name="Genome Biol.">
        <title>The draft genome of the carcinogenic human liver fluke Clonorchis sinensis.</title>
        <authorList>
            <person name="Wang X."/>
            <person name="Chen W."/>
            <person name="Huang Y."/>
            <person name="Sun J."/>
            <person name="Men J."/>
            <person name="Liu H."/>
            <person name="Luo F."/>
            <person name="Guo L."/>
            <person name="Lv X."/>
            <person name="Deng C."/>
            <person name="Zhou C."/>
            <person name="Fan Y."/>
            <person name="Li X."/>
            <person name="Huang L."/>
            <person name="Hu Y."/>
            <person name="Liang C."/>
            <person name="Hu X."/>
            <person name="Xu J."/>
            <person name="Yu X."/>
        </authorList>
    </citation>
    <scope>NUCLEOTIDE SEQUENCE [LARGE SCALE GENOMIC DNA]</scope>
    <source>
        <strain evidence="11">Henan</strain>
    </source>
</reference>
<evidence type="ECO:0000256" key="5">
    <source>
        <dbReference type="ARBA" id="ARBA00022801"/>
    </source>
</evidence>
<comment type="PTM">
    <text evidence="9">Carbamylation allows a single lysine to coordinate two divalent metal cations.</text>
</comment>
<dbReference type="PANTHER" id="PTHR11647">
    <property type="entry name" value="HYDRANTOINASE/DIHYDROPYRIMIDINASE FAMILY MEMBER"/>
    <property type="match status" value="1"/>
</dbReference>
<dbReference type="InterPro" id="IPR006680">
    <property type="entry name" value="Amidohydro-rel"/>
</dbReference>
<comment type="catalytic activity">
    <reaction evidence="7">
        <text>5,6-dihydrouracil + H2O = 3-(carbamoylamino)propanoate + H(+)</text>
        <dbReference type="Rhea" id="RHEA:16121"/>
        <dbReference type="ChEBI" id="CHEBI:11892"/>
        <dbReference type="ChEBI" id="CHEBI:15377"/>
        <dbReference type="ChEBI" id="CHEBI:15378"/>
        <dbReference type="ChEBI" id="CHEBI:15901"/>
        <dbReference type="EC" id="3.5.2.2"/>
    </reaction>
</comment>
<dbReference type="InterPro" id="IPR011778">
    <property type="entry name" value="Hydantoinase/dihydroPyrase"/>
</dbReference>
<dbReference type="EMBL" id="DF143548">
    <property type="protein sequence ID" value="GAA53630.1"/>
    <property type="molecule type" value="Genomic_DNA"/>
</dbReference>
<evidence type="ECO:0000313" key="12">
    <source>
        <dbReference type="Proteomes" id="UP000008909"/>
    </source>
</evidence>
<dbReference type="Gene3D" id="3.20.20.140">
    <property type="entry name" value="Metal-dependent hydrolases"/>
    <property type="match status" value="1"/>
</dbReference>
<keyword evidence="4" id="KW-0479">Metal-binding</keyword>
<proteinExistence type="inferred from homology"/>
<organism evidence="11 12">
    <name type="scientific">Clonorchis sinensis</name>
    <name type="common">Chinese liver fluke</name>
    <dbReference type="NCBI Taxonomy" id="79923"/>
    <lineage>
        <taxon>Eukaryota</taxon>
        <taxon>Metazoa</taxon>
        <taxon>Spiralia</taxon>
        <taxon>Lophotrochozoa</taxon>
        <taxon>Platyhelminthes</taxon>
        <taxon>Trematoda</taxon>
        <taxon>Digenea</taxon>
        <taxon>Opisthorchiida</taxon>
        <taxon>Opisthorchiata</taxon>
        <taxon>Opisthorchiidae</taxon>
        <taxon>Clonorchis</taxon>
    </lineage>
</organism>
<sequence length="592" mass="64376">SSQNRLLIKGGKIVNDDRSFHGDIYIEDGIIKQVGTQLTIPGGVRIIDAAGKLVIPGGIDTHTHLQMPFMGSVSSDDFYSGTKAAIAGGTTTIIDFVNPSKGTSLVKMYEQYREWADSKVCCDYGLHVIVPHFNEQVAKEMEILVKEKGVNSFKIFLAYADSLLLEDDEVFQVFRVCKRLGALAMAHAENGKLIKLLQDEIFQSGITGPEGHLYSRPEEAEIEATSRVVTIADAAGCPLYVVHVMSALAAKLISDARHRGSVVMGEAVASALGTDGRNYLDACWRHAAGHVMSPPLRPDPNNSVELMKCLGHGELETTGTDHCVFKTEQKAMGKDDFRKIPNGVNGIEDRMSVIWEKGVVGILDPCTFVAVTSTNAAKIFNLYPRKGRIDVGSDADLVIWDGEATRTISASTHHQNVDFNIFEGMRCHGVPVTVLSGGRVVLEDGELRVTQGAGRFLPCAPFPPYVYDRLKPLEKARAVTLIERPPYTGPVSTEFCLTDSSSPVKNGQVTEAVGANGDGPRLRAPTCGGGRNMQESSFSLSEAVATCTAGLSQTETNSWRDRYIERTLAYKHPVDNRSEKRLDLYIGAASVR</sequence>
<dbReference type="SUPFAM" id="SSF51338">
    <property type="entry name" value="Composite domain of metallo-dependent hydrolases"/>
    <property type="match status" value="2"/>
</dbReference>
<name>G7YKZ9_CLOSI</name>
<dbReference type="GO" id="GO:0006208">
    <property type="term" value="P:pyrimidine nucleobase catabolic process"/>
    <property type="evidence" value="ECO:0007669"/>
    <property type="project" value="TreeGrafter"/>
</dbReference>
<feature type="domain" description="Amidohydrolase-related" evidence="10">
    <location>
        <begin position="53"/>
        <end position="441"/>
    </location>
</feature>
<keyword evidence="6" id="KW-0862">Zinc</keyword>
<dbReference type="Gene3D" id="2.30.40.10">
    <property type="entry name" value="Urease, subunit C, domain 1"/>
    <property type="match status" value="1"/>
</dbReference>
<keyword evidence="12" id="KW-1185">Reference proteome</keyword>
<dbReference type="Pfam" id="PF01979">
    <property type="entry name" value="Amidohydro_1"/>
    <property type="match status" value="1"/>
</dbReference>
<evidence type="ECO:0000256" key="4">
    <source>
        <dbReference type="ARBA" id="ARBA00022723"/>
    </source>
</evidence>
<dbReference type="AlphaFoldDB" id="G7YKZ9"/>
<evidence type="ECO:0000256" key="3">
    <source>
        <dbReference type="ARBA" id="ARBA00011881"/>
    </source>
</evidence>
<dbReference type="NCBIfam" id="TIGR02033">
    <property type="entry name" value="D-hydantoinase"/>
    <property type="match status" value="1"/>
</dbReference>
<reference key="2">
    <citation type="submission" date="2011-10" db="EMBL/GenBank/DDBJ databases">
        <title>The genome and transcriptome sequence of Clonorchis sinensis provide insights into the carcinogenic liver fluke.</title>
        <authorList>
            <person name="Wang X."/>
            <person name="Huang Y."/>
            <person name="Chen W."/>
            <person name="Liu H."/>
            <person name="Guo L."/>
            <person name="Chen Y."/>
            <person name="Luo F."/>
            <person name="Zhou W."/>
            <person name="Sun J."/>
            <person name="Mao Q."/>
            <person name="Liang P."/>
            <person name="Zhou C."/>
            <person name="Tian Y."/>
            <person name="Men J."/>
            <person name="Lv X."/>
            <person name="Huang L."/>
            <person name="Zhou J."/>
            <person name="Hu Y."/>
            <person name="Li R."/>
            <person name="Zhang F."/>
            <person name="Lei H."/>
            <person name="Li X."/>
            <person name="Hu X."/>
            <person name="Liang C."/>
            <person name="Xu J."/>
            <person name="Wu Z."/>
            <person name="Yu X."/>
        </authorList>
    </citation>
    <scope>NUCLEOTIDE SEQUENCE</scope>
    <source>
        <strain>Henan</strain>
    </source>
</reference>
<accession>G7YKZ9</accession>
<dbReference type="CDD" id="cd01314">
    <property type="entry name" value="D-HYD"/>
    <property type="match status" value="1"/>
</dbReference>
<gene>
    <name evidence="11" type="ORF">CLF_110651</name>
</gene>
<dbReference type="InterPro" id="IPR032466">
    <property type="entry name" value="Metal_Hydrolase"/>
</dbReference>
<dbReference type="InterPro" id="IPR011059">
    <property type="entry name" value="Metal-dep_hydrolase_composite"/>
</dbReference>
<feature type="modified residue" description="N6-carboxylysine" evidence="9">
    <location>
        <position position="154"/>
    </location>
</feature>
<comment type="cofactor">
    <cofactor evidence="1">
        <name>Zn(2+)</name>
        <dbReference type="ChEBI" id="CHEBI:29105"/>
    </cofactor>
</comment>
<dbReference type="EC" id="3.5.2.2" evidence="8"/>
<evidence type="ECO:0000256" key="7">
    <source>
        <dbReference type="ARBA" id="ARBA00036696"/>
    </source>
</evidence>
<dbReference type="FunFam" id="3.20.20.140:FF:000001">
    <property type="entry name" value="Dihydropyrimidinase like 3"/>
    <property type="match status" value="1"/>
</dbReference>
<evidence type="ECO:0000256" key="2">
    <source>
        <dbReference type="ARBA" id="ARBA00008829"/>
    </source>
</evidence>
<evidence type="ECO:0000256" key="9">
    <source>
        <dbReference type="PIRSR" id="PIRSR611778-50"/>
    </source>
</evidence>
<protein>
    <recommendedName>
        <fullName evidence="8">dihydropyrimidinase</fullName>
        <ecNumber evidence="8">3.5.2.2</ecNumber>
    </recommendedName>
</protein>
<dbReference type="PANTHER" id="PTHR11647:SF1">
    <property type="entry name" value="COLLAPSIN RESPONSE MEDIATOR PROTEIN"/>
    <property type="match status" value="1"/>
</dbReference>
<dbReference type="GO" id="GO:0005829">
    <property type="term" value="C:cytosol"/>
    <property type="evidence" value="ECO:0007669"/>
    <property type="project" value="TreeGrafter"/>
</dbReference>
<evidence type="ECO:0000259" key="10">
    <source>
        <dbReference type="Pfam" id="PF01979"/>
    </source>
</evidence>
<dbReference type="GO" id="GO:0004157">
    <property type="term" value="F:dihydropyrimidinase activity"/>
    <property type="evidence" value="ECO:0007669"/>
    <property type="project" value="UniProtKB-EC"/>
</dbReference>
<dbReference type="GO" id="GO:0046872">
    <property type="term" value="F:metal ion binding"/>
    <property type="evidence" value="ECO:0007669"/>
    <property type="project" value="UniProtKB-KW"/>
</dbReference>
<evidence type="ECO:0000256" key="6">
    <source>
        <dbReference type="ARBA" id="ARBA00022833"/>
    </source>
</evidence>
<dbReference type="InterPro" id="IPR050378">
    <property type="entry name" value="Metallo-dep_Hydrolases_sf"/>
</dbReference>
<evidence type="ECO:0000256" key="1">
    <source>
        <dbReference type="ARBA" id="ARBA00001947"/>
    </source>
</evidence>
<dbReference type="SUPFAM" id="SSF51556">
    <property type="entry name" value="Metallo-dependent hydrolases"/>
    <property type="match status" value="1"/>
</dbReference>
<comment type="similarity">
    <text evidence="2">Belongs to the metallo-dependent hydrolases superfamily. Hydantoinase/dihydropyrimidinase family.</text>
</comment>
<evidence type="ECO:0000256" key="8">
    <source>
        <dbReference type="ARBA" id="ARBA00039113"/>
    </source>
</evidence>
<evidence type="ECO:0000313" key="11">
    <source>
        <dbReference type="EMBL" id="GAA53630.1"/>
    </source>
</evidence>